<keyword evidence="4" id="KW-0032">Aminotransferase</keyword>
<dbReference type="OrthoDB" id="6752799at2759"/>
<comment type="subunit">
    <text evidence="3">Homodimer.</text>
</comment>
<evidence type="ECO:0000256" key="1">
    <source>
        <dbReference type="ARBA" id="ARBA00001933"/>
    </source>
</evidence>
<dbReference type="InterPro" id="IPR004839">
    <property type="entry name" value="Aminotransferase_I/II_large"/>
</dbReference>
<dbReference type="InterPro" id="IPR000796">
    <property type="entry name" value="Asp_trans"/>
</dbReference>
<evidence type="ECO:0000313" key="8">
    <source>
        <dbReference type="EMBL" id="CAH0373052.1"/>
    </source>
</evidence>
<dbReference type="Gene3D" id="3.90.1150.10">
    <property type="entry name" value="Aspartate Aminotransferase, domain 1"/>
    <property type="match status" value="2"/>
</dbReference>
<dbReference type="PANTHER" id="PTHR11879">
    <property type="entry name" value="ASPARTATE AMINOTRANSFERASE"/>
    <property type="match status" value="1"/>
</dbReference>
<dbReference type="GO" id="GO:0004069">
    <property type="term" value="F:L-aspartate:2-oxoglutarate aminotransferase activity"/>
    <property type="evidence" value="ECO:0007669"/>
    <property type="project" value="UniProtKB-EC"/>
</dbReference>
<dbReference type="InterPro" id="IPR015422">
    <property type="entry name" value="PyrdxlP-dep_Trfase_small"/>
</dbReference>
<evidence type="ECO:0000313" key="9">
    <source>
        <dbReference type="Proteomes" id="UP000789595"/>
    </source>
</evidence>
<evidence type="ECO:0000256" key="6">
    <source>
        <dbReference type="ARBA" id="ARBA00022898"/>
    </source>
</evidence>
<dbReference type="Proteomes" id="UP000789595">
    <property type="component" value="Unassembled WGS sequence"/>
</dbReference>
<dbReference type="InterPro" id="IPR015424">
    <property type="entry name" value="PyrdxlP-dep_Trfase"/>
</dbReference>
<dbReference type="Gene3D" id="3.40.640.10">
    <property type="entry name" value="Type I PLP-dependent aspartate aminotransferase-like (Major domain)"/>
    <property type="match status" value="1"/>
</dbReference>
<comment type="similarity">
    <text evidence="2">Belongs to the class-I pyridoxal-phosphate-dependent aminotransferase family.</text>
</comment>
<gene>
    <name evidence="8" type="ORF">PECAL_4P02230</name>
</gene>
<proteinExistence type="inferred from homology"/>
<keyword evidence="5" id="KW-0808">Transferase</keyword>
<reference evidence="8" key="1">
    <citation type="submission" date="2021-11" db="EMBL/GenBank/DDBJ databases">
        <authorList>
            <consortium name="Genoscope - CEA"/>
            <person name="William W."/>
        </authorList>
    </citation>
    <scope>NUCLEOTIDE SEQUENCE</scope>
</reference>
<dbReference type="CDD" id="cd00609">
    <property type="entry name" value="AAT_like"/>
    <property type="match status" value="1"/>
</dbReference>
<accession>A0A8J2SRV4</accession>
<dbReference type="AlphaFoldDB" id="A0A8J2SRV4"/>
<feature type="domain" description="Aminotransferase class I/classII large" evidence="7">
    <location>
        <begin position="378"/>
        <end position="431"/>
    </location>
</feature>
<feature type="domain" description="Aminotransferase class I/classII large" evidence="7">
    <location>
        <begin position="33"/>
        <end position="336"/>
    </location>
</feature>
<evidence type="ECO:0000256" key="5">
    <source>
        <dbReference type="ARBA" id="ARBA00022679"/>
    </source>
</evidence>
<dbReference type="GO" id="GO:0006520">
    <property type="term" value="P:amino acid metabolic process"/>
    <property type="evidence" value="ECO:0007669"/>
    <property type="project" value="InterPro"/>
</dbReference>
<name>A0A8J2SRV4_9STRA</name>
<keyword evidence="6" id="KW-0663">Pyridoxal phosphate</keyword>
<keyword evidence="9" id="KW-1185">Reference proteome</keyword>
<dbReference type="GO" id="GO:0030170">
    <property type="term" value="F:pyridoxal phosphate binding"/>
    <property type="evidence" value="ECO:0007669"/>
    <property type="project" value="InterPro"/>
</dbReference>
<organism evidence="8 9">
    <name type="scientific">Pelagomonas calceolata</name>
    <dbReference type="NCBI Taxonomy" id="35677"/>
    <lineage>
        <taxon>Eukaryota</taxon>
        <taxon>Sar</taxon>
        <taxon>Stramenopiles</taxon>
        <taxon>Ochrophyta</taxon>
        <taxon>Pelagophyceae</taxon>
        <taxon>Pelagomonadales</taxon>
        <taxon>Pelagomonadaceae</taxon>
        <taxon>Pelagomonas</taxon>
    </lineage>
</organism>
<comment type="cofactor">
    <cofactor evidence="1">
        <name>pyridoxal 5'-phosphate</name>
        <dbReference type="ChEBI" id="CHEBI:597326"/>
    </cofactor>
</comment>
<protein>
    <recommendedName>
        <fullName evidence="7">Aminotransferase class I/classII large domain-containing protein</fullName>
    </recommendedName>
</protein>
<comment type="caution">
    <text evidence="8">The sequence shown here is derived from an EMBL/GenBank/DDBJ whole genome shotgun (WGS) entry which is preliminary data.</text>
</comment>
<evidence type="ECO:0000256" key="2">
    <source>
        <dbReference type="ARBA" id="ARBA00007441"/>
    </source>
</evidence>
<dbReference type="InterPro" id="IPR015421">
    <property type="entry name" value="PyrdxlP-dep_Trfase_major"/>
</dbReference>
<evidence type="ECO:0000256" key="4">
    <source>
        <dbReference type="ARBA" id="ARBA00022576"/>
    </source>
</evidence>
<dbReference type="PRINTS" id="PR00799">
    <property type="entry name" value="TRANSAMINASE"/>
</dbReference>
<dbReference type="PANTHER" id="PTHR11879:SF22">
    <property type="entry name" value="ASPARTATE AMINOTRANSFERASE, MITOCHONDRIAL"/>
    <property type="match status" value="1"/>
</dbReference>
<sequence length="435" mass="47699">MAAMTTSRFDTLQAPPKDPILGVKEEFLADAATDKINLSVGAYRTDEGQPWVLPPVAEARKRLIEGKLEHEYLPSTGLKSYCDRVDLLLRGKTSETSATVQGLSGTGGLRLCFEFLRRHHSPTVYVPAVTWSNHWNVLRDAGCDARPYTYLDGIKLDWPKLVADLEQAEEGAIILLHLCAHNPSGVDPSSEQWRELCALCQRKRFLPVFDSAYLGFASGDVDKDAAPFRLFCENGLQPWACISFSKNFGLYSERAGAVVASCASAREASAVRGHLGKLARALYSNPPAFGARVVDAVLADAALEARWRECLVVMSGRIADMRAKLRSALEARTARDWFVHCVGIKVRASARAIDATVCHAIDATVSARWRDGRCPRRSHITSQVGMFSYTGLNKQQVLRLRAEHHVYMLESGRLSMAGVTSSNVEPLAAAIAAVL</sequence>
<dbReference type="Pfam" id="PF00155">
    <property type="entry name" value="Aminotran_1_2"/>
    <property type="match status" value="2"/>
</dbReference>
<dbReference type="EMBL" id="CAKKNE010000004">
    <property type="protein sequence ID" value="CAH0373052.1"/>
    <property type="molecule type" value="Genomic_DNA"/>
</dbReference>
<evidence type="ECO:0000259" key="7">
    <source>
        <dbReference type="Pfam" id="PF00155"/>
    </source>
</evidence>
<dbReference type="SUPFAM" id="SSF53383">
    <property type="entry name" value="PLP-dependent transferases"/>
    <property type="match status" value="2"/>
</dbReference>
<evidence type="ECO:0000256" key="3">
    <source>
        <dbReference type="ARBA" id="ARBA00011738"/>
    </source>
</evidence>